<protein>
    <submittedName>
        <fullName evidence="1">Uncharacterized protein</fullName>
    </submittedName>
</protein>
<name>A0A8J4V2Y7_9ROSI</name>
<reference evidence="1" key="1">
    <citation type="submission" date="2020-03" db="EMBL/GenBank/DDBJ databases">
        <title>Castanea mollissima Vanexum genome sequencing.</title>
        <authorList>
            <person name="Staton M."/>
        </authorList>
    </citation>
    <scope>NUCLEOTIDE SEQUENCE</scope>
    <source>
        <tissue evidence="1">Leaf</tissue>
    </source>
</reference>
<sequence>SLLVLFNRVACATRR</sequence>
<comment type="caution">
    <text evidence="1">The sequence shown here is derived from an EMBL/GenBank/DDBJ whole genome shotgun (WGS) entry which is preliminary data.</text>
</comment>
<organism evidence="1 2">
    <name type="scientific">Castanea mollissima</name>
    <name type="common">Chinese chestnut</name>
    <dbReference type="NCBI Taxonomy" id="60419"/>
    <lineage>
        <taxon>Eukaryota</taxon>
        <taxon>Viridiplantae</taxon>
        <taxon>Streptophyta</taxon>
        <taxon>Embryophyta</taxon>
        <taxon>Tracheophyta</taxon>
        <taxon>Spermatophyta</taxon>
        <taxon>Magnoliopsida</taxon>
        <taxon>eudicotyledons</taxon>
        <taxon>Gunneridae</taxon>
        <taxon>Pentapetalae</taxon>
        <taxon>rosids</taxon>
        <taxon>fabids</taxon>
        <taxon>Fagales</taxon>
        <taxon>Fagaceae</taxon>
        <taxon>Castanea</taxon>
    </lineage>
</organism>
<dbReference type="EMBL" id="JRKL02013382">
    <property type="protein sequence ID" value="KAF3942762.1"/>
    <property type="molecule type" value="Genomic_DNA"/>
</dbReference>
<evidence type="ECO:0000313" key="1">
    <source>
        <dbReference type="EMBL" id="KAF3942762.1"/>
    </source>
</evidence>
<accession>A0A8J4V2Y7</accession>
<feature type="non-terminal residue" evidence="1">
    <location>
        <position position="1"/>
    </location>
</feature>
<gene>
    <name evidence="1" type="ORF">CMV_030608</name>
</gene>
<evidence type="ECO:0000313" key="2">
    <source>
        <dbReference type="Proteomes" id="UP000737018"/>
    </source>
</evidence>
<dbReference type="Proteomes" id="UP000737018">
    <property type="component" value="Unassembled WGS sequence"/>
</dbReference>
<keyword evidence="2" id="KW-1185">Reference proteome</keyword>
<proteinExistence type="predicted"/>